<accession>A0A9K3KWQ8</accession>
<reference evidence="2" key="1">
    <citation type="journal article" date="2021" name="Sci. Rep.">
        <title>Diploid genomic architecture of Nitzschia inconspicua, an elite biomass production diatom.</title>
        <authorList>
            <person name="Oliver A."/>
            <person name="Podell S."/>
            <person name="Pinowska A."/>
            <person name="Traller J.C."/>
            <person name="Smith S.R."/>
            <person name="McClure R."/>
            <person name="Beliaev A."/>
            <person name="Bohutskyi P."/>
            <person name="Hill E.A."/>
            <person name="Rabines A."/>
            <person name="Zheng H."/>
            <person name="Allen L.Z."/>
            <person name="Kuo A."/>
            <person name="Grigoriev I.V."/>
            <person name="Allen A.E."/>
            <person name="Hazlebeck D."/>
            <person name="Allen E.E."/>
        </authorList>
    </citation>
    <scope>NUCLEOTIDE SEQUENCE</scope>
    <source>
        <strain evidence="2">Hildebrandi</strain>
    </source>
</reference>
<evidence type="ECO:0000313" key="3">
    <source>
        <dbReference type="Proteomes" id="UP000693970"/>
    </source>
</evidence>
<reference evidence="2" key="2">
    <citation type="submission" date="2021-04" db="EMBL/GenBank/DDBJ databases">
        <authorList>
            <person name="Podell S."/>
        </authorList>
    </citation>
    <scope>NUCLEOTIDE SEQUENCE</scope>
    <source>
        <strain evidence="2">Hildebrandi</strain>
    </source>
</reference>
<protein>
    <submittedName>
        <fullName evidence="2">Uncharacterized protein</fullName>
    </submittedName>
</protein>
<sequence length="193" mass="21729">MTALVALFRRGHAQFEAPQTPQTPTPATPRHTSWAAVAAETITALPPTHPETASNTSYTEAQIQAILASQEQRLDQRLEQRLEERLARYDQQLNQMITMLQELIISMRSTPQDPLKPPSQTVPSSMRMQRRIEPTVTLCQGDNMSAAHIAKEDQSQIRTFYYMSQRLHPSKEPLHPTVKAAPSTELLQPPPIT</sequence>
<evidence type="ECO:0000313" key="2">
    <source>
        <dbReference type="EMBL" id="KAG7350595.1"/>
    </source>
</evidence>
<dbReference type="AlphaFoldDB" id="A0A9K3KWQ8"/>
<name>A0A9K3KWQ8_9STRA</name>
<feature type="region of interest" description="Disordered" evidence="1">
    <location>
        <begin position="171"/>
        <end position="193"/>
    </location>
</feature>
<dbReference type="EMBL" id="JAGRRH010000018">
    <property type="protein sequence ID" value="KAG7350595.1"/>
    <property type="molecule type" value="Genomic_DNA"/>
</dbReference>
<gene>
    <name evidence="2" type="ORF">IV203_009955</name>
</gene>
<proteinExistence type="predicted"/>
<dbReference type="Proteomes" id="UP000693970">
    <property type="component" value="Unassembled WGS sequence"/>
</dbReference>
<organism evidence="2 3">
    <name type="scientific">Nitzschia inconspicua</name>
    <dbReference type="NCBI Taxonomy" id="303405"/>
    <lineage>
        <taxon>Eukaryota</taxon>
        <taxon>Sar</taxon>
        <taxon>Stramenopiles</taxon>
        <taxon>Ochrophyta</taxon>
        <taxon>Bacillariophyta</taxon>
        <taxon>Bacillariophyceae</taxon>
        <taxon>Bacillariophycidae</taxon>
        <taxon>Bacillariales</taxon>
        <taxon>Bacillariaceae</taxon>
        <taxon>Nitzschia</taxon>
    </lineage>
</organism>
<comment type="caution">
    <text evidence="2">The sequence shown here is derived from an EMBL/GenBank/DDBJ whole genome shotgun (WGS) entry which is preliminary data.</text>
</comment>
<evidence type="ECO:0000256" key="1">
    <source>
        <dbReference type="SAM" id="MobiDB-lite"/>
    </source>
</evidence>
<keyword evidence="3" id="KW-1185">Reference proteome</keyword>